<evidence type="ECO:0000313" key="1">
    <source>
        <dbReference type="EMBL" id="GAC27286.1"/>
    </source>
</evidence>
<reference evidence="2" key="1">
    <citation type="journal article" date="2014" name="Environ. Microbiol.">
        <title>Comparative genomics of the marine bacterial genus Glaciecola reveals the high degree of genomic diversity and genomic characteristic for cold adaptation.</title>
        <authorList>
            <person name="Qin Q.L."/>
            <person name="Xie B.B."/>
            <person name="Yu Y."/>
            <person name="Shu Y.L."/>
            <person name="Rong J.C."/>
            <person name="Zhang Y.J."/>
            <person name="Zhao D.L."/>
            <person name="Chen X.L."/>
            <person name="Zhang X.Y."/>
            <person name="Chen B."/>
            <person name="Zhou B.C."/>
            <person name="Zhang Y.Z."/>
        </authorList>
    </citation>
    <scope>NUCLEOTIDE SEQUENCE [LARGE SCALE GENOMIC DNA]</scope>
    <source>
        <strain evidence="2">ACAM 615</strain>
    </source>
</reference>
<proteinExistence type="predicted"/>
<comment type="caution">
    <text evidence="1">The sequence shown here is derived from an EMBL/GenBank/DDBJ whole genome shotgun (WGS) entry which is preliminary data.</text>
</comment>
<name>K6YTM9_9ALTE</name>
<protein>
    <submittedName>
        <fullName evidence="1">Uncharacterized protein</fullName>
    </submittedName>
</protein>
<accession>K6YTM9</accession>
<dbReference type="EMBL" id="BAEQ01000009">
    <property type="protein sequence ID" value="GAC27286.1"/>
    <property type="molecule type" value="Genomic_DNA"/>
</dbReference>
<keyword evidence="2" id="KW-1185">Reference proteome</keyword>
<dbReference type="AlphaFoldDB" id="K6YTM9"/>
<evidence type="ECO:0000313" key="2">
    <source>
        <dbReference type="Proteomes" id="UP000006251"/>
    </source>
</evidence>
<dbReference type="OrthoDB" id="9779853at2"/>
<organism evidence="1 2">
    <name type="scientific">Brumicola pallidula DSM 14239 = ACAM 615</name>
    <dbReference type="NCBI Taxonomy" id="1121922"/>
    <lineage>
        <taxon>Bacteria</taxon>
        <taxon>Pseudomonadati</taxon>
        <taxon>Pseudomonadota</taxon>
        <taxon>Gammaproteobacteria</taxon>
        <taxon>Alteromonadales</taxon>
        <taxon>Alteromonadaceae</taxon>
        <taxon>Brumicola</taxon>
    </lineage>
</organism>
<dbReference type="RefSeq" id="WP_006008704.1">
    <property type="nucleotide sequence ID" value="NZ_AUAV01000016.1"/>
</dbReference>
<gene>
    <name evidence="1" type="ORF">GPAL_0406</name>
</gene>
<dbReference type="Proteomes" id="UP000006251">
    <property type="component" value="Unassembled WGS sequence"/>
</dbReference>
<dbReference type="STRING" id="1121922.GCA_000428905_02978"/>
<sequence>MSSKQLAAQTQQGVFIQATSAKHQAKIVDMAKQSNPVTAGNAIFDAITTDMRKSLTHSNTHILMLGASGGFTQEAQHKQISALYLQQFEKVNNAKVVMNTKVRHFIFLDDLDWVSQQITPFLGEEQWSTQ</sequence>